<organism evidence="2 3">
    <name type="scientific">Zestomonas insulae</name>
    <dbReference type="NCBI Taxonomy" id="2809017"/>
    <lineage>
        <taxon>Bacteria</taxon>
        <taxon>Pseudomonadati</taxon>
        <taxon>Pseudomonadota</taxon>
        <taxon>Gammaproteobacteria</taxon>
        <taxon>Pseudomonadales</taxon>
        <taxon>Pseudomonadaceae</taxon>
        <taxon>Zestomonas</taxon>
    </lineage>
</organism>
<evidence type="ECO:0008006" key="4">
    <source>
        <dbReference type="Google" id="ProtNLM"/>
    </source>
</evidence>
<feature type="transmembrane region" description="Helical" evidence="1">
    <location>
        <begin position="206"/>
        <end position="224"/>
    </location>
</feature>
<proteinExistence type="predicted"/>
<feature type="transmembrane region" description="Helical" evidence="1">
    <location>
        <begin position="21"/>
        <end position="39"/>
    </location>
</feature>
<evidence type="ECO:0000256" key="1">
    <source>
        <dbReference type="SAM" id="Phobius"/>
    </source>
</evidence>
<feature type="transmembrane region" description="Helical" evidence="1">
    <location>
        <begin position="70"/>
        <end position="92"/>
    </location>
</feature>
<feature type="transmembrane region" description="Helical" evidence="1">
    <location>
        <begin position="45"/>
        <end position="63"/>
    </location>
</feature>
<feature type="transmembrane region" description="Helical" evidence="1">
    <location>
        <begin position="157"/>
        <end position="174"/>
    </location>
</feature>
<feature type="transmembrane region" description="Helical" evidence="1">
    <location>
        <begin position="338"/>
        <end position="363"/>
    </location>
</feature>
<dbReference type="EMBL" id="JAFEUP010000003">
    <property type="protein sequence ID" value="MBM7061184.1"/>
    <property type="molecule type" value="Genomic_DNA"/>
</dbReference>
<evidence type="ECO:0000313" key="3">
    <source>
        <dbReference type="Proteomes" id="UP000717995"/>
    </source>
</evidence>
<dbReference type="Proteomes" id="UP000717995">
    <property type="component" value="Unassembled WGS sequence"/>
</dbReference>
<keyword evidence="1" id="KW-1133">Transmembrane helix</keyword>
<comment type="caution">
    <text evidence="2">The sequence shown here is derived from an EMBL/GenBank/DDBJ whole genome shotgun (WGS) entry which is preliminary data.</text>
</comment>
<feature type="transmembrane region" description="Helical" evidence="1">
    <location>
        <begin position="127"/>
        <end position="145"/>
    </location>
</feature>
<accession>A0ABS2IFT8</accession>
<keyword evidence="1" id="KW-0472">Membrane</keyword>
<feature type="transmembrane region" description="Helical" evidence="1">
    <location>
        <begin position="231"/>
        <end position="250"/>
    </location>
</feature>
<feature type="transmembrane region" description="Helical" evidence="1">
    <location>
        <begin position="181"/>
        <end position="200"/>
    </location>
</feature>
<gene>
    <name evidence="2" type="ORF">JQX08_10740</name>
</gene>
<evidence type="ECO:0000313" key="2">
    <source>
        <dbReference type="EMBL" id="MBM7061184.1"/>
    </source>
</evidence>
<dbReference type="RefSeq" id="WP_205348377.1">
    <property type="nucleotide sequence ID" value="NZ_JAFEUP010000003.1"/>
</dbReference>
<keyword evidence="3" id="KW-1185">Reference proteome</keyword>
<protein>
    <recommendedName>
        <fullName evidence="4">O-Antigen ligase</fullName>
    </recommendedName>
</protein>
<name>A0ABS2IFT8_9GAMM</name>
<feature type="transmembrane region" description="Helical" evidence="1">
    <location>
        <begin position="98"/>
        <end position="115"/>
    </location>
</feature>
<keyword evidence="1" id="KW-0812">Transmembrane</keyword>
<sequence length="376" mass="42263">MIDLRFFGGAVIAARAELLKLWPIFALLVPAALNLLGLSNKQFAMLLYVFCLLPALFFWRGIWQGVQESLLFWCALLLFAAYCQVSSLVLFGQADSELKYVALLLLFFGFVRTGFAEPDQVRRLQWSLLLVAGLLIGYALLLHPFESALRYDFGGVNANRVAVFFCFVFCWSIWRGLEQGGGQGVALVISGLLLLLATFVLLKSRSIFLCFMFFVAGIVLFAQTRLVLRRALLLVLAVALGGLVVSVEPFRSWFFERGGSYRLEIWSDALAHMTSMGCHWLGCGQFDGYKFLSRFDNPHGLLFSIFYYHGMLGLLLFVTVLAVGFIRLSGFYRAWLCGFLGFSLFTHVGVLAAPTLLWIYFWLPLALGLQERGRHA</sequence>
<reference evidence="2 3" key="1">
    <citation type="submission" date="2021-02" db="EMBL/GenBank/DDBJ databases">
        <authorList>
            <person name="Lee D.-H."/>
        </authorList>
    </citation>
    <scope>NUCLEOTIDE SEQUENCE [LARGE SCALE GENOMIC DNA]</scope>
    <source>
        <strain evidence="2 3">UL073</strain>
    </source>
</reference>
<feature type="transmembrane region" description="Helical" evidence="1">
    <location>
        <begin position="305"/>
        <end position="326"/>
    </location>
</feature>